<dbReference type="InterPro" id="IPR041621">
    <property type="entry name" value="PDH_E1_M"/>
</dbReference>
<reference evidence="12" key="1">
    <citation type="submission" date="2020-05" db="EMBL/GenBank/DDBJ databases">
        <authorList>
            <person name="Chiriac C."/>
            <person name="Salcher M."/>
            <person name="Ghai R."/>
            <person name="Kavagutti S V."/>
        </authorList>
    </citation>
    <scope>NUCLEOTIDE SEQUENCE</scope>
</reference>
<evidence type="ECO:0000256" key="2">
    <source>
        <dbReference type="ARBA" id="ARBA00001964"/>
    </source>
</evidence>
<proteinExistence type="inferred from homology"/>
<sequence length="788" mass="86403">MAKDYADLEQIQRRVLWLATRMIDYANNERPNVDGIKVGGHQASSASLVTVMTALWFKYLKAEDQVSVKPHASPILHAINYLLGNLDKDYLTKLRSFGGLQSYPSRTKDPGRIDFSTGSVGLGAAAPLFSGATRRYVDSHFGERPKSKFIALIGDAELDEGNIWEAVSDPATTNLGNVLWIVDFNRQSLDRVIPGVRIHQWRQQFEAAGWNVAEVKYGQKLKNAFKEPNSESFQKWLDQIPNEQYQSIFGLDPAAARNRFLEGAPQSVIDYFAVKSDSEVLEIVTDLGGHDFTSLLEELVNCEKITNKPSVIFAYTVKGWGLPLAGNPRNHSASLNSTQIDEFRKELELDLDTEWDRFNSKSISGQICELRKSELQLDNKVSNIECPIPEKTDLQFKASNSTQEVFGRILTTLSRDPELVKYIVTTAPDVATSTNLGGFINRVGVYCPTEKRAWNVDPVLKWAEGPTGQHIELGISEMNLFMLLGALGLSDIHSHQKLIPVGTVYDPFVLRGLDSLVHGVYSGSRFIVAGTPSGVTLAPEGGAHQSSITASVGIELPGMVLIEPAFATALDWLLCDAISGVAKPTTKNDRELVYYFRLSTRSILQEVFESVRVKVGDAVLRNQVISGAYQLVDGRLALEVLGISSEFAPEVNLVSTGVVAPEVLAAAEALANIGIIANVFDVVSPSRIYHNWQSSLSSAIKEIKSIKSQNYLETLISNNAPIVSIHDASSHAMAWLGSALGVRQISLGVNVFGQSGTIPDLYKANLLDTDSIFKAATHAIGISRNKER</sequence>
<comment type="similarity">
    <text evidence="3">Belongs to the transketolase family.</text>
</comment>
<dbReference type="InterPro" id="IPR055152">
    <property type="entry name" value="Transketolase-like_C_2"/>
</dbReference>
<name>A0A6J7LQ85_9ZZZZ</name>
<evidence type="ECO:0000313" key="10">
    <source>
        <dbReference type="EMBL" id="CAB4805630.1"/>
    </source>
</evidence>
<dbReference type="EMBL" id="CAEZYX010000041">
    <property type="protein sequence ID" value="CAB4741033.1"/>
    <property type="molecule type" value="Genomic_DNA"/>
</dbReference>
<dbReference type="InterPro" id="IPR005474">
    <property type="entry name" value="Transketolase_N"/>
</dbReference>
<keyword evidence="5" id="KW-0786">Thiamine pyrophosphate</keyword>
<dbReference type="InterPro" id="IPR051157">
    <property type="entry name" value="PDH/Transketolase"/>
</dbReference>
<dbReference type="PANTHER" id="PTHR43825">
    <property type="entry name" value="PYRUVATE DEHYDROGENASE E1 COMPONENT"/>
    <property type="match status" value="1"/>
</dbReference>
<dbReference type="EMBL" id="CAFAAT010000053">
    <property type="protein sequence ID" value="CAB4805630.1"/>
    <property type="molecule type" value="Genomic_DNA"/>
</dbReference>
<accession>A0A6J7LQ85</accession>
<dbReference type="InterPro" id="IPR029061">
    <property type="entry name" value="THDP-binding"/>
</dbReference>
<evidence type="ECO:0000259" key="7">
    <source>
        <dbReference type="SMART" id="SM00861"/>
    </source>
</evidence>
<evidence type="ECO:0000256" key="3">
    <source>
        <dbReference type="ARBA" id="ARBA00007131"/>
    </source>
</evidence>
<evidence type="ECO:0000313" key="9">
    <source>
        <dbReference type="EMBL" id="CAB4741033.1"/>
    </source>
</evidence>
<evidence type="ECO:0000256" key="5">
    <source>
        <dbReference type="ARBA" id="ARBA00023052"/>
    </source>
</evidence>
<dbReference type="EMBL" id="CAEZWY010000055">
    <property type="protein sequence ID" value="CAB4671859.1"/>
    <property type="molecule type" value="Genomic_DNA"/>
</dbReference>
<dbReference type="PIRSF" id="PIRSF000156">
    <property type="entry name" value="Pyruvate_dh_E1"/>
    <property type="match status" value="1"/>
</dbReference>
<evidence type="ECO:0000313" key="12">
    <source>
        <dbReference type="EMBL" id="CAB4970596.1"/>
    </source>
</evidence>
<dbReference type="EMBL" id="CAFBNI010000039">
    <property type="protein sequence ID" value="CAB4944030.1"/>
    <property type="molecule type" value="Genomic_DNA"/>
</dbReference>
<feature type="domain" description="Transketolase-like pyrimidine-binding" evidence="7">
    <location>
        <begin position="400"/>
        <end position="602"/>
    </location>
</feature>
<dbReference type="InterPro" id="IPR005475">
    <property type="entry name" value="Transketolase-like_Pyr-bd"/>
</dbReference>
<evidence type="ECO:0000256" key="1">
    <source>
        <dbReference type="ARBA" id="ARBA00001946"/>
    </source>
</evidence>
<dbReference type="InterPro" id="IPR009014">
    <property type="entry name" value="Transketo_C/PFOR_II"/>
</dbReference>
<comment type="cofactor">
    <cofactor evidence="1">
        <name>Mg(2+)</name>
        <dbReference type="ChEBI" id="CHEBI:18420"/>
    </cofactor>
</comment>
<evidence type="ECO:0000313" key="8">
    <source>
        <dbReference type="EMBL" id="CAB4671859.1"/>
    </source>
</evidence>
<gene>
    <name evidence="8" type="ORF">UFOPK2312_00612</name>
    <name evidence="9" type="ORF">UFOPK2802_00541</name>
    <name evidence="10" type="ORF">UFOPK3083_00603</name>
    <name evidence="11" type="ORF">UFOPK3783_00477</name>
    <name evidence="12" type="ORF">UFOPK3948_00070</name>
    <name evidence="13" type="ORF">UFOPK4113_00489</name>
</gene>
<dbReference type="Gene3D" id="3.40.50.970">
    <property type="match status" value="2"/>
</dbReference>
<dbReference type="Pfam" id="PF17831">
    <property type="entry name" value="PDH_E1_M"/>
    <property type="match status" value="1"/>
</dbReference>
<dbReference type="Pfam" id="PF00456">
    <property type="entry name" value="Transketolase_N"/>
    <property type="match status" value="1"/>
</dbReference>
<dbReference type="SUPFAM" id="SSF52922">
    <property type="entry name" value="TK C-terminal domain-like"/>
    <property type="match status" value="1"/>
</dbReference>
<dbReference type="AlphaFoldDB" id="A0A6J7LQ85"/>
<organism evidence="12">
    <name type="scientific">freshwater metagenome</name>
    <dbReference type="NCBI Taxonomy" id="449393"/>
    <lineage>
        <taxon>unclassified sequences</taxon>
        <taxon>metagenomes</taxon>
        <taxon>ecological metagenomes</taxon>
    </lineage>
</organism>
<dbReference type="SUPFAM" id="SSF52518">
    <property type="entry name" value="Thiamin diphosphate-binding fold (THDP-binding)"/>
    <property type="match status" value="2"/>
</dbReference>
<dbReference type="InterPro" id="IPR004660">
    <property type="entry name" value="PDH_E1"/>
</dbReference>
<evidence type="ECO:0000256" key="4">
    <source>
        <dbReference type="ARBA" id="ARBA00017172"/>
    </source>
</evidence>
<evidence type="ECO:0000256" key="6">
    <source>
        <dbReference type="ARBA" id="ARBA00051231"/>
    </source>
</evidence>
<evidence type="ECO:0000313" key="13">
    <source>
        <dbReference type="EMBL" id="CAB5014715.1"/>
    </source>
</evidence>
<dbReference type="EMBL" id="CAFBOI010000003">
    <property type="protein sequence ID" value="CAB4970596.1"/>
    <property type="molecule type" value="Genomic_DNA"/>
</dbReference>
<dbReference type="GO" id="GO:0004739">
    <property type="term" value="F:pyruvate dehydrogenase (acetyl-transferring) activity"/>
    <property type="evidence" value="ECO:0007669"/>
    <property type="project" value="UniProtKB-EC"/>
</dbReference>
<dbReference type="Gene3D" id="3.40.50.920">
    <property type="match status" value="1"/>
</dbReference>
<evidence type="ECO:0000313" key="11">
    <source>
        <dbReference type="EMBL" id="CAB4944030.1"/>
    </source>
</evidence>
<dbReference type="EMBL" id="CAFBPL010000041">
    <property type="protein sequence ID" value="CAB5014715.1"/>
    <property type="molecule type" value="Genomic_DNA"/>
</dbReference>
<dbReference type="PANTHER" id="PTHR43825:SF4">
    <property type="entry name" value="PYRUVATE DEHYDROGENASE E1 COMPONENT"/>
    <property type="match status" value="1"/>
</dbReference>
<dbReference type="SMART" id="SM00861">
    <property type="entry name" value="Transket_pyr"/>
    <property type="match status" value="1"/>
</dbReference>
<dbReference type="Pfam" id="PF22613">
    <property type="entry name" value="Transketolase_C_1"/>
    <property type="match status" value="1"/>
</dbReference>
<protein>
    <recommendedName>
        <fullName evidence="4">Pyruvate dehydrogenase E1 component</fullName>
    </recommendedName>
</protein>
<comment type="catalytic activity">
    <reaction evidence="6">
        <text>N(6)-[(R)-lipoyl]-L-lysyl-[protein] + pyruvate + H(+) = N(6)-[(R)-S(8)-acetyldihydrolipoyl]-L-lysyl-[protein] + CO2</text>
        <dbReference type="Rhea" id="RHEA:19189"/>
        <dbReference type="Rhea" id="RHEA-COMP:10474"/>
        <dbReference type="Rhea" id="RHEA-COMP:10478"/>
        <dbReference type="ChEBI" id="CHEBI:15361"/>
        <dbReference type="ChEBI" id="CHEBI:15378"/>
        <dbReference type="ChEBI" id="CHEBI:16526"/>
        <dbReference type="ChEBI" id="CHEBI:83099"/>
        <dbReference type="ChEBI" id="CHEBI:83111"/>
        <dbReference type="EC" id="1.2.4.1"/>
    </reaction>
</comment>
<comment type="cofactor">
    <cofactor evidence="2">
        <name>thiamine diphosphate</name>
        <dbReference type="ChEBI" id="CHEBI:58937"/>
    </cofactor>
</comment>